<dbReference type="InterPro" id="IPR007431">
    <property type="entry name" value="ACP_PD"/>
</dbReference>
<gene>
    <name evidence="4" type="ORF">K5I29_01485</name>
</gene>
<dbReference type="Pfam" id="PF04336">
    <property type="entry name" value="ACP_PD"/>
    <property type="match status" value="1"/>
</dbReference>
<dbReference type="PANTHER" id="PTHR38764">
    <property type="entry name" value="ACYL CARRIER PROTEIN PHOSPHODIESTERASE"/>
    <property type="match status" value="1"/>
</dbReference>
<keyword evidence="1" id="KW-0444">Lipid biosynthesis</keyword>
<keyword evidence="3" id="KW-0443">Lipid metabolism</keyword>
<sequence>MNFLAHIYLSHNNTDLEIGNFIADHVKGKKFESFPNAIANGIIMHRKIDTFTDAHPVFRNSKRYFQPEFGLYSGVIVDVVYDHFLAKNWEQFHDLDLYRFTQQFYKTLQKNEALLPDKTKHILPIMVNENWLYSYKTIKGITNILTQMDARTQFKSKMSTASNTLTQYYAPLEYDFFDFIVQLDSYSRTLINQINNHEDQFFRSP</sequence>
<organism evidence="4 5">
    <name type="scientific">Flavobacterium agricola</name>
    <dbReference type="NCBI Taxonomy" id="2870839"/>
    <lineage>
        <taxon>Bacteria</taxon>
        <taxon>Pseudomonadati</taxon>
        <taxon>Bacteroidota</taxon>
        <taxon>Flavobacteriia</taxon>
        <taxon>Flavobacteriales</taxon>
        <taxon>Flavobacteriaceae</taxon>
        <taxon>Flavobacterium</taxon>
    </lineage>
</organism>
<dbReference type="EMBL" id="CP081495">
    <property type="protein sequence ID" value="UYW01624.1"/>
    <property type="molecule type" value="Genomic_DNA"/>
</dbReference>
<dbReference type="PIRSF" id="PIRSF011489">
    <property type="entry name" value="DUF479"/>
    <property type="match status" value="1"/>
</dbReference>
<evidence type="ECO:0000313" key="4">
    <source>
        <dbReference type="EMBL" id="UYW01624.1"/>
    </source>
</evidence>
<accession>A0ABY6LZ73</accession>
<dbReference type="Proteomes" id="UP001163328">
    <property type="component" value="Chromosome"/>
</dbReference>
<evidence type="ECO:0000256" key="2">
    <source>
        <dbReference type="ARBA" id="ARBA00022801"/>
    </source>
</evidence>
<keyword evidence="5" id="KW-1185">Reference proteome</keyword>
<dbReference type="RefSeq" id="WP_264434097.1">
    <property type="nucleotide sequence ID" value="NZ_CP081495.1"/>
</dbReference>
<evidence type="ECO:0000256" key="1">
    <source>
        <dbReference type="ARBA" id="ARBA00022516"/>
    </source>
</evidence>
<proteinExistence type="predicted"/>
<keyword evidence="2" id="KW-0378">Hydrolase</keyword>
<evidence type="ECO:0000256" key="3">
    <source>
        <dbReference type="ARBA" id="ARBA00023098"/>
    </source>
</evidence>
<name>A0ABY6LZ73_9FLAO</name>
<reference evidence="4" key="1">
    <citation type="submission" date="2021-08" db="EMBL/GenBank/DDBJ databases">
        <title>Flavobacterium sp. strain CC-SYL302.</title>
        <authorList>
            <person name="Lin S.-Y."/>
            <person name="Lee T.-H."/>
            <person name="Young C.-C."/>
        </authorList>
    </citation>
    <scope>NUCLEOTIDE SEQUENCE</scope>
    <source>
        <strain evidence="4">CC-SYL302</strain>
    </source>
</reference>
<dbReference type="PANTHER" id="PTHR38764:SF1">
    <property type="entry name" value="ACYL CARRIER PROTEIN PHOSPHODIESTERASE"/>
    <property type="match status" value="1"/>
</dbReference>
<evidence type="ECO:0000313" key="5">
    <source>
        <dbReference type="Proteomes" id="UP001163328"/>
    </source>
</evidence>
<protein>
    <submittedName>
        <fullName evidence="4">ACP phosphodiesterase</fullName>
    </submittedName>
</protein>